<dbReference type="Pfam" id="PF23459">
    <property type="entry name" value="S1_RRP5"/>
    <property type="match status" value="3"/>
</dbReference>
<dbReference type="PANTHER" id="PTHR23270">
    <property type="entry name" value="PROGRAMMED CELL DEATH PROTEIN 11 PRE-RRNA PROCESSING PROTEIN RRP5"/>
    <property type="match status" value="1"/>
</dbReference>
<feature type="domain" description="S1 motif" evidence="10">
    <location>
        <begin position="399"/>
        <end position="472"/>
    </location>
</feature>
<protein>
    <recommendedName>
        <fullName evidence="10">S1 motif domain-containing protein</fullName>
    </recommendedName>
</protein>
<feature type="domain" description="S1 motif" evidence="10">
    <location>
        <begin position="865"/>
        <end position="929"/>
    </location>
</feature>
<sequence>MVAPSKRVPSGKRNDSTKAFKSSRKPFKKTKDDVAARSEAMALQLEEVPDFPRGGGTSLSKKEREKIHEEVDAEFDAGDERVAKRSKGGKPKKRNTSDVDELGSLFDGGLTGKRPRYANKITIKNISAGMKLLGVVTEVNQKDIVVSLPGGLRGLVRASEALDFTDFGTEDDENELLRDILSVGQLVPCIVLQLDDDKKEAGKRKIWLSLRLSLLHKGFSLDSFQPGMVVTANVKSVEDHGYILQFGMPSITGFIKKSHEGTRELKTGQLIQGVVTNIDKERKIVSLSSDPDSVAKCVTKDLSGMSFDLLIPGMMVNARVQSALENGLLLGFLMYFTGTVDLFHLQNPLCNKSWKDEYNPSKMVNARILFIDPSTRAVGLTLNPHLVGNKAPPLHVSSGDIFDEANVVRVDKSGLLLELPSKPVSTPAYVSTYDAAEDEVKKLEKKFKEGSRIRVRVLGLKQIEGLAIGTLKESAFEGPAFTHSDVKPGMVTKGKVISVDTFGAIVQFPGGLKAMCPLQHMSEFEVRKPRKKFKVGAELIFRVLGCKSKRITVTCKKTLVKSKLPILCSYADATEGLVTHGWITKIEKNGCFVRFYNGVQGFVARFELGLEPGSDPASVFHIGEVVKCRVTSAVHGTRRINLSFMMKPTSVSEDDSIKLGSIVSGVIDSITPQAVTVHVKSKGLLKGTIFAEHLADHHDQAKLMISLLRPGFELDKLLVIDIEGNNLALSSKYSLIKFAEELPSDLSQLQPNSVVHGYVCNLIENGCFVRFLGRLTGFAPRSKAIDEPRADLSESFFVGQSVRANIVDVNQEKSRVTLSLKQSSCASVDASFVQEYFLTDEKISNLQSSDITESECSWVEKFSIGSLIMGTVQDKNDLGLVVNFDNINNVLGFIPKYHLGGTSLENGSVVQAVVLDISRAERLVDLSLRPELINSSAKEVSNRQSKKKRKRGISKELEVHQRVSAVVEIVKEQYLILSIPEHNYTIGYAAVSDYNTQKLPVKQFTTGQSVVASVEALQNPLTSGRLLLLLDSVSGSSETSSKRAKKKANCEVGSVVQAEITEIKPFEVRVNFGQSFRGRIHITEVNDVGTNEEPFAKFRVGQSVSARVVAKPCHTDNKKSQLWELSVKPAILRDSGELTEVREQLEFVSGEPVCGYVYKVDKEWVWLAISRNVTARIFILDTACEARELEEFEGRFPIGKAVSGYVLTYNKEKKTVRLVQRPLLNIQKSIGNDGGPKKDKLDSSIPGDDATLFIHEGDILGGRISKILPGVGGLRVQIGPYVFGRVHFTEINDSWLSNPLDGLHEGQFVKCKVLEISNSSKGTLQIELSLRTSLDGMSSDHISEASSNNLDSGINLMMICRVSVFKRFERIEDLSPDMGIEGYVKNTMSKGCFIMLSRTLDAKVLLSNLSDTFVKDPENEFPVGKLVTGRVLNVEPLSKRVEVTLKKVNAGGPSKSESYDLKQFHVGDMISGRIKRVEPYGLFIEIDQTGMVGLCHKSQLSDNHIEDIHARYEAGESVTAKILKLDEERRRISLGMKSSYFVNGDDDTAQPRSEENADEASMECDPINDSKSGVLAAVGDFGFQETNSGTSLAIAQVESRASILPLEVDLDDIEEADLDKNQNQKLQGADKDEKSKRKEKQKDKEEREKKIQAAEGRLLENHAPESADEFEKMVRSSPNSSFVWIKYMAFMLSLADIEKARSIAERALRTINIREEEEKLNIWVAYFNLENEHGSPPEEAVKKVFERARQYCDPKKVYNALLGVYERTEQYKLADKLLDEMIKKFKQSCKVWLRKIQSYLKQDEENIQSVVNRALLCLPRHKHIKFISQTAILEFKCGVADRGRSLFEGVLREYPKRTDLWSVYLDQEIRLGEVDVIRSLFERAISLSLPPKKMKFLFKKFLEYEKAAGDEERVEYVKQRAMEYADTMAAAVEIDAEIQQQLTNEVKLFNRWTYDDVSVTDISLVDYIGVQAAKHATFVPHTAGRYSVKRFRKAQCPIVERLTNSLMMHGRNNGKKLMAVRIIKHAMEIIHLLTDANPIQVIIDAIVNSGPREDATRIGSAGVVRRQAVDISPLRRVNQAIFLLTTGAREAAFRNIKTIAECLADELINAAKGSSNSYAIKKKDEIERVAKANR</sequence>
<feature type="region of interest" description="Disordered" evidence="9">
    <location>
        <begin position="1543"/>
        <end position="1568"/>
    </location>
</feature>
<dbReference type="InterPro" id="IPR048058">
    <property type="entry name" value="Rrp5_S1_rpt_hs11_sc8"/>
</dbReference>
<dbReference type="Pfam" id="PF24682">
    <property type="entry name" value="OB_RRP5"/>
    <property type="match status" value="1"/>
</dbReference>
<feature type="domain" description="S1 motif" evidence="10">
    <location>
        <begin position="129"/>
        <end position="211"/>
    </location>
</feature>
<evidence type="ECO:0000256" key="9">
    <source>
        <dbReference type="SAM" id="MobiDB-lite"/>
    </source>
</evidence>
<dbReference type="EMBL" id="JADBGQ010000001">
    <property type="protein sequence ID" value="KAG5416214.1"/>
    <property type="molecule type" value="Genomic_DNA"/>
</dbReference>
<feature type="region of interest" description="Disordered" evidence="9">
    <location>
        <begin position="1"/>
        <end position="98"/>
    </location>
</feature>
<feature type="domain" description="S1 motif" evidence="10">
    <location>
        <begin position="1053"/>
        <end position="1128"/>
    </location>
</feature>
<dbReference type="Pfam" id="PF00575">
    <property type="entry name" value="S1"/>
    <property type="match status" value="5"/>
</dbReference>
<dbReference type="InterPro" id="IPR057302">
    <property type="entry name" value="Rrp5_S1"/>
</dbReference>
<feature type="domain" description="S1 motif" evidence="10">
    <location>
        <begin position="576"/>
        <end position="645"/>
    </location>
</feature>
<feature type="domain" description="S1 motif" evidence="10">
    <location>
        <begin position="1377"/>
        <end position="1446"/>
    </location>
</feature>
<dbReference type="InterPro" id="IPR036823">
    <property type="entry name" value="Ribosomal_uS7_dom_sf"/>
</dbReference>
<evidence type="ECO:0000256" key="4">
    <source>
        <dbReference type="ARBA" id="ARBA00022737"/>
    </source>
</evidence>
<dbReference type="InterPro" id="IPR057300">
    <property type="entry name" value="OB_Rrp5"/>
</dbReference>
<dbReference type="Pfam" id="PF00177">
    <property type="entry name" value="Ribosomal_S7"/>
    <property type="match status" value="1"/>
</dbReference>
<dbReference type="InterPro" id="IPR023798">
    <property type="entry name" value="Ribosomal_uS7_dom"/>
</dbReference>
<dbReference type="CDD" id="cd05702">
    <property type="entry name" value="S1_Rrp5_repeat_hs11_sc8"/>
    <property type="match status" value="1"/>
</dbReference>
<feature type="domain" description="S1 motif" evidence="10">
    <location>
        <begin position="660"/>
        <end position="732"/>
    </location>
</feature>
<feature type="region of interest" description="Disordered" evidence="9">
    <location>
        <begin position="1617"/>
        <end position="1664"/>
    </location>
</feature>
<accession>A0ABQ7NZF6</accession>
<gene>
    <name evidence="11" type="primary">A01p053460.1_BraROA</name>
    <name evidence="11" type="ORF">IGI04_003781</name>
</gene>
<evidence type="ECO:0000256" key="1">
    <source>
        <dbReference type="ARBA" id="ARBA00004604"/>
    </source>
</evidence>
<dbReference type="Gene3D" id="2.40.50.140">
    <property type="entry name" value="Nucleic acid-binding proteins"/>
    <property type="match status" value="10"/>
</dbReference>
<comment type="subcellular location">
    <subcellularLocation>
        <location evidence="1">Nucleus</location>
        <location evidence="1">Nucleolus</location>
    </subcellularLocation>
</comment>
<feature type="compositionally biased region" description="Basic residues" evidence="9">
    <location>
        <begin position="84"/>
        <end position="94"/>
    </location>
</feature>
<dbReference type="Pfam" id="PF05843">
    <property type="entry name" value="Suf"/>
    <property type="match status" value="1"/>
</dbReference>
<dbReference type="CDD" id="cd05708">
    <property type="entry name" value="S1_Rrp5_repeat_sc12"/>
    <property type="match status" value="1"/>
</dbReference>
<dbReference type="Pfam" id="PF24685">
    <property type="entry name" value="OB_RRP5_4th"/>
    <property type="match status" value="1"/>
</dbReference>
<feature type="compositionally biased region" description="Basic and acidic residues" evidence="9">
    <location>
        <begin position="1618"/>
        <end position="1664"/>
    </location>
</feature>
<evidence type="ECO:0000313" key="11">
    <source>
        <dbReference type="EMBL" id="KAG5416214.1"/>
    </source>
</evidence>
<feature type="domain" description="S1 motif" evidence="10">
    <location>
        <begin position="1467"/>
        <end position="1537"/>
    </location>
</feature>
<dbReference type="InterPro" id="IPR012340">
    <property type="entry name" value="NA-bd_OB-fold"/>
</dbReference>
<keyword evidence="7 8" id="KW-0687">Ribonucleoprotein</keyword>
<dbReference type="CDD" id="cd05695">
    <property type="entry name" value="S1_Rrp5_repeat_hs3"/>
    <property type="match status" value="1"/>
</dbReference>
<dbReference type="NCBIfam" id="NF003106">
    <property type="entry name" value="PRK04027.1"/>
    <property type="match status" value="1"/>
</dbReference>
<comment type="similarity">
    <text evidence="2 8">Belongs to the universal ribosomal protein uS7 family.</text>
</comment>
<dbReference type="Proteomes" id="UP000823674">
    <property type="component" value="Chromosome A01"/>
</dbReference>
<evidence type="ECO:0000313" key="12">
    <source>
        <dbReference type="Proteomes" id="UP000823674"/>
    </source>
</evidence>
<dbReference type="CDD" id="cd05703">
    <property type="entry name" value="S1_Rrp5_repeat_hs12_sc9"/>
    <property type="match status" value="1"/>
</dbReference>
<dbReference type="InterPro" id="IPR057301">
    <property type="entry name" value="Rrp5_OB_4th"/>
</dbReference>
<feature type="domain" description="S1 motif" evidence="10">
    <location>
        <begin position="1257"/>
        <end position="1331"/>
    </location>
</feature>
<keyword evidence="12" id="KW-1185">Reference proteome</keyword>
<feature type="domain" description="S1 motif" evidence="10">
    <location>
        <begin position="1150"/>
        <end position="1221"/>
    </location>
</feature>
<dbReference type="InterPro" id="IPR045209">
    <property type="entry name" value="Rrp5"/>
</dbReference>
<keyword evidence="3" id="KW-0698">rRNA processing</keyword>
<evidence type="ECO:0000256" key="3">
    <source>
        <dbReference type="ARBA" id="ARBA00022552"/>
    </source>
</evidence>
<dbReference type="CDD" id="cd14867">
    <property type="entry name" value="uS7_Eukaryote"/>
    <property type="match status" value="1"/>
</dbReference>
<feature type="domain" description="S1 motif" evidence="10">
    <location>
        <begin position="752"/>
        <end position="821"/>
    </location>
</feature>
<dbReference type="CDD" id="cd05694">
    <property type="entry name" value="S1_Rrp5_repeat_hs2_sc2"/>
    <property type="match status" value="1"/>
</dbReference>
<dbReference type="Gene3D" id="1.25.40.10">
    <property type="entry name" value="Tetratricopeptide repeat domain"/>
    <property type="match status" value="1"/>
</dbReference>
<dbReference type="InterPro" id="IPR011990">
    <property type="entry name" value="TPR-like_helical_dom_sf"/>
</dbReference>
<dbReference type="InterPro" id="IPR003029">
    <property type="entry name" value="S1_domain"/>
</dbReference>
<feature type="compositionally biased region" description="Basic and acidic residues" evidence="9">
    <location>
        <begin position="60"/>
        <end position="70"/>
    </location>
</feature>
<dbReference type="InterPro" id="IPR003107">
    <property type="entry name" value="HAT"/>
</dbReference>
<feature type="domain" description="S1 motif" evidence="10">
    <location>
        <begin position="227"/>
        <end position="290"/>
    </location>
</feature>
<evidence type="ECO:0000256" key="2">
    <source>
        <dbReference type="ARBA" id="ARBA00007151"/>
    </source>
</evidence>
<dbReference type="InterPro" id="IPR048059">
    <property type="entry name" value="Rrp5_S1_rpt_hs1_sc1"/>
</dbReference>
<evidence type="ECO:0000259" key="10">
    <source>
        <dbReference type="PROSITE" id="PS50126"/>
    </source>
</evidence>
<dbReference type="SUPFAM" id="SSF48452">
    <property type="entry name" value="TPR-like"/>
    <property type="match status" value="1"/>
</dbReference>
<evidence type="ECO:0000256" key="5">
    <source>
        <dbReference type="ARBA" id="ARBA00022980"/>
    </source>
</evidence>
<feature type="domain" description="S1 motif" evidence="10">
    <location>
        <begin position="313"/>
        <end position="383"/>
    </location>
</feature>
<dbReference type="InterPro" id="IPR005716">
    <property type="entry name" value="Ribosomal_uS7_euk/arc"/>
</dbReference>
<dbReference type="SMART" id="SM00386">
    <property type="entry name" value="HAT"/>
    <property type="match status" value="4"/>
</dbReference>
<keyword evidence="5 8" id="KW-0689">Ribosomal protein</keyword>
<keyword evidence="6" id="KW-0539">Nucleus</keyword>
<dbReference type="InterPro" id="IPR020606">
    <property type="entry name" value="Ribosomal_uS7_CS"/>
</dbReference>
<dbReference type="PROSITE" id="PS00052">
    <property type="entry name" value="RIBOSOMAL_S7"/>
    <property type="match status" value="1"/>
</dbReference>
<dbReference type="PROSITE" id="PS50126">
    <property type="entry name" value="S1"/>
    <property type="match status" value="14"/>
</dbReference>
<keyword evidence="4" id="KW-0677">Repeat</keyword>
<evidence type="ECO:0000256" key="6">
    <source>
        <dbReference type="ARBA" id="ARBA00023242"/>
    </source>
</evidence>
<organism evidence="11 12">
    <name type="scientific">Brassica rapa subsp. trilocularis</name>
    <dbReference type="NCBI Taxonomy" id="1813537"/>
    <lineage>
        <taxon>Eukaryota</taxon>
        <taxon>Viridiplantae</taxon>
        <taxon>Streptophyta</taxon>
        <taxon>Embryophyta</taxon>
        <taxon>Tracheophyta</taxon>
        <taxon>Spermatophyta</taxon>
        <taxon>Magnoliopsida</taxon>
        <taxon>eudicotyledons</taxon>
        <taxon>Gunneridae</taxon>
        <taxon>Pentapetalae</taxon>
        <taxon>rosids</taxon>
        <taxon>malvids</taxon>
        <taxon>Brassicales</taxon>
        <taxon>Brassicaceae</taxon>
        <taxon>Brassiceae</taxon>
        <taxon>Brassica</taxon>
    </lineage>
</organism>
<dbReference type="NCBIfam" id="TIGR01028">
    <property type="entry name" value="uS7_euk_arch"/>
    <property type="match status" value="1"/>
</dbReference>
<name>A0ABQ7NZF6_BRACM</name>
<evidence type="ECO:0000256" key="8">
    <source>
        <dbReference type="RuleBase" id="RU003619"/>
    </source>
</evidence>
<dbReference type="PANTHER" id="PTHR23270:SF10">
    <property type="entry name" value="PROTEIN RRP5 HOMOLOG"/>
    <property type="match status" value="1"/>
</dbReference>
<proteinExistence type="inferred from homology"/>
<dbReference type="SUPFAM" id="SSF47973">
    <property type="entry name" value="Ribosomal protein S7"/>
    <property type="match status" value="1"/>
</dbReference>
<reference evidence="11 12" key="1">
    <citation type="submission" date="2021-03" db="EMBL/GenBank/DDBJ databases">
        <authorList>
            <person name="King G.J."/>
            <person name="Bancroft I."/>
            <person name="Baten A."/>
            <person name="Bloomfield J."/>
            <person name="Borpatragohain P."/>
            <person name="He Z."/>
            <person name="Irish N."/>
            <person name="Irwin J."/>
            <person name="Liu K."/>
            <person name="Mauleon R.P."/>
            <person name="Moore J."/>
            <person name="Morris R."/>
            <person name="Ostergaard L."/>
            <person name="Wang B."/>
            <person name="Wells R."/>
        </authorList>
    </citation>
    <scope>NUCLEOTIDE SEQUENCE [LARGE SCALE GENOMIC DNA]</scope>
    <source>
        <strain evidence="11">R-o-18</strain>
        <tissue evidence="11">Leaf</tissue>
    </source>
</reference>
<dbReference type="InterPro" id="IPR008847">
    <property type="entry name" value="Suf"/>
</dbReference>
<evidence type="ECO:0000256" key="7">
    <source>
        <dbReference type="ARBA" id="ARBA00023274"/>
    </source>
</evidence>
<dbReference type="Gene3D" id="1.10.455.10">
    <property type="entry name" value="Ribosomal protein S7 domain"/>
    <property type="match status" value="1"/>
</dbReference>
<feature type="domain" description="S1 motif" evidence="10">
    <location>
        <begin position="489"/>
        <end position="556"/>
    </location>
</feature>
<dbReference type="CDD" id="cd04461">
    <property type="entry name" value="S1_Rrp5_repeat_hs8_sc7"/>
    <property type="match status" value="1"/>
</dbReference>
<dbReference type="SMART" id="SM00316">
    <property type="entry name" value="S1"/>
    <property type="match status" value="15"/>
</dbReference>
<comment type="caution">
    <text evidence="11">The sequence shown here is derived from an EMBL/GenBank/DDBJ whole genome shotgun (WGS) entry which is preliminary data.</text>
</comment>
<dbReference type="CDD" id="cd05693">
    <property type="entry name" value="S1_Rrp5_repeat_hs1_sc1"/>
    <property type="match status" value="1"/>
</dbReference>
<dbReference type="SUPFAM" id="SSF50249">
    <property type="entry name" value="Nucleic acid-binding proteins"/>
    <property type="match status" value="12"/>
</dbReference>